<comment type="subcellular location">
    <subcellularLocation>
        <location evidence="2">Endoplasmic reticulum membrane</location>
        <topology evidence="2">Single-pass type II membrane protein</topology>
    </subcellularLocation>
    <subcellularLocation>
        <location evidence="1">Golgi apparatus membrane</location>
        <topology evidence="1">Single-pass type II membrane protein</topology>
    </subcellularLocation>
</comment>
<proteinExistence type="predicted"/>
<dbReference type="GO" id="GO:0046872">
    <property type="term" value="F:metal ion binding"/>
    <property type="evidence" value="ECO:0007669"/>
    <property type="project" value="UniProtKB-KW"/>
</dbReference>
<evidence type="ECO:0000256" key="13">
    <source>
        <dbReference type="ARBA" id="ARBA00023180"/>
    </source>
</evidence>
<evidence type="ECO:0000256" key="12">
    <source>
        <dbReference type="ARBA" id="ARBA00023157"/>
    </source>
</evidence>
<keyword evidence="11" id="KW-0472">Membrane</keyword>
<dbReference type="AlphaFoldDB" id="A0A951UI65"/>
<dbReference type="Pfam" id="PF02485">
    <property type="entry name" value="Branch"/>
    <property type="match status" value="1"/>
</dbReference>
<accession>A0A951UI65</accession>
<evidence type="ECO:0000256" key="3">
    <source>
        <dbReference type="ARBA" id="ARBA00022676"/>
    </source>
</evidence>
<keyword evidence="10" id="KW-0333">Golgi apparatus</keyword>
<evidence type="ECO:0000256" key="1">
    <source>
        <dbReference type="ARBA" id="ARBA00004323"/>
    </source>
</evidence>
<evidence type="ECO:0000313" key="16">
    <source>
        <dbReference type="Proteomes" id="UP000715781"/>
    </source>
</evidence>
<dbReference type="GO" id="GO:0050650">
    <property type="term" value="P:chondroitin sulfate proteoglycan biosynthetic process"/>
    <property type="evidence" value="ECO:0007669"/>
    <property type="project" value="TreeGrafter"/>
</dbReference>
<reference evidence="15" key="1">
    <citation type="submission" date="2021-05" db="EMBL/GenBank/DDBJ databases">
        <authorList>
            <person name="Pietrasiak N."/>
            <person name="Ward R."/>
            <person name="Stajich J.E."/>
            <person name="Kurbessoian T."/>
        </authorList>
    </citation>
    <scope>NUCLEOTIDE SEQUENCE</scope>
    <source>
        <strain evidence="15">JT2-VF2</strain>
    </source>
</reference>
<keyword evidence="3" id="KW-0328">Glycosyltransferase</keyword>
<dbReference type="GO" id="GO:0015012">
    <property type="term" value="P:heparan sulfate proteoglycan biosynthetic process"/>
    <property type="evidence" value="ECO:0007669"/>
    <property type="project" value="TreeGrafter"/>
</dbReference>
<evidence type="ECO:0000256" key="6">
    <source>
        <dbReference type="ARBA" id="ARBA00022723"/>
    </source>
</evidence>
<dbReference type="PANTHER" id="PTHR46025:SF3">
    <property type="entry name" value="XYLOSYLTRANSFERASE OXT"/>
    <property type="match status" value="1"/>
</dbReference>
<evidence type="ECO:0000313" key="15">
    <source>
        <dbReference type="EMBL" id="MBW4562940.1"/>
    </source>
</evidence>
<keyword evidence="13" id="KW-0325">Glycoprotein</keyword>
<sequence length="297" mass="34809">MALTVGFILLTHNKPHQIIRLITILNRMFDHPPIVCHHDFSKSDLPIDTLARNVSLVHPHLQTGWSKFSVVEAMLLALQLMYETPTSPDWFILLSGADYPIKPATQILQDLASSSYDVHIHHEQINYNAYERDWQKSCYERYCIVKFQVPFLNRKLHLTKRQVNLRHPLLTAPFLPFSKNLRCFAGEHWFCANRKAAKYLIEFHRERPALASHYRRLDSYTIVPEESYYHTIFCNAPHLKVSENNWRYIDWSTKNAHPKTLLFEDLPKIHASSAHFARKFDIDKDVRILNQLDAIVG</sequence>
<gene>
    <name evidence="15" type="ORF">KME32_17685</name>
</gene>
<keyword evidence="7" id="KW-0256">Endoplasmic reticulum</keyword>
<evidence type="ECO:0000256" key="7">
    <source>
        <dbReference type="ARBA" id="ARBA00022824"/>
    </source>
</evidence>
<evidence type="ECO:0000256" key="9">
    <source>
        <dbReference type="ARBA" id="ARBA00022989"/>
    </source>
</evidence>
<evidence type="ECO:0000256" key="8">
    <source>
        <dbReference type="ARBA" id="ARBA00022968"/>
    </source>
</evidence>
<comment type="caution">
    <text evidence="15">The sequence shown here is derived from an EMBL/GenBank/DDBJ whole genome shotgun (WGS) entry which is preliminary data.</text>
</comment>
<dbReference type="GO" id="GO:0030158">
    <property type="term" value="F:protein xylosyltransferase activity"/>
    <property type="evidence" value="ECO:0007669"/>
    <property type="project" value="InterPro"/>
</dbReference>
<keyword evidence="12" id="KW-1015">Disulfide bond</keyword>
<keyword evidence="9" id="KW-1133">Transmembrane helix</keyword>
<name>A0A951UI65_9NOST</name>
<reference evidence="15" key="2">
    <citation type="journal article" date="2022" name="Microbiol. Resour. Announc.">
        <title>Metagenome Sequencing to Explore Phylogenomics of Terrestrial Cyanobacteria.</title>
        <authorList>
            <person name="Ward R.D."/>
            <person name="Stajich J.E."/>
            <person name="Johansen J.R."/>
            <person name="Huntemann M."/>
            <person name="Clum A."/>
            <person name="Foster B."/>
            <person name="Foster B."/>
            <person name="Roux S."/>
            <person name="Palaniappan K."/>
            <person name="Varghese N."/>
            <person name="Mukherjee S."/>
            <person name="Reddy T.B.K."/>
            <person name="Daum C."/>
            <person name="Copeland A."/>
            <person name="Chen I.A."/>
            <person name="Ivanova N.N."/>
            <person name="Kyrpides N.C."/>
            <person name="Shapiro N."/>
            <person name="Eloe-Fadrosh E.A."/>
            <person name="Pietrasiak N."/>
        </authorList>
    </citation>
    <scope>NUCLEOTIDE SEQUENCE</scope>
    <source>
        <strain evidence="15">JT2-VF2</strain>
    </source>
</reference>
<evidence type="ECO:0000256" key="11">
    <source>
        <dbReference type="ARBA" id="ARBA00023136"/>
    </source>
</evidence>
<dbReference type="PANTHER" id="PTHR46025">
    <property type="entry name" value="XYLOSYLTRANSFERASE OXT"/>
    <property type="match status" value="1"/>
</dbReference>
<keyword evidence="6" id="KW-0479">Metal-binding</keyword>
<organism evidence="15 16">
    <name type="scientific">Mojavia pulchra JT2-VF2</name>
    <dbReference type="NCBI Taxonomy" id="287848"/>
    <lineage>
        <taxon>Bacteria</taxon>
        <taxon>Bacillati</taxon>
        <taxon>Cyanobacteriota</taxon>
        <taxon>Cyanophyceae</taxon>
        <taxon>Nostocales</taxon>
        <taxon>Nostocaceae</taxon>
    </lineage>
</organism>
<dbReference type="GO" id="GO:0016020">
    <property type="term" value="C:membrane"/>
    <property type="evidence" value="ECO:0007669"/>
    <property type="project" value="InterPro"/>
</dbReference>
<evidence type="ECO:0000256" key="14">
    <source>
        <dbReference type="ARBA" id="ARBA00042865"/>
    </source>
</evidence>
<evidence type="ECO:0000256" key="4">
    <source>
        <dbReference type="ARBA" id="ARBA00022679"/>
    </source>
</evidence>
<evidence type="ECO:0000256" key="2">
    <source>
        <dbReference type="ARBA" id="ARBA00004648"/>
    </source>
</evidence>
<dbReference type="EMBL" id="JAHHHN010000010">
    <property type="protein sequence ID" value="MBW4562940.1"/>
    <property type="molecule type" value="Genomic_DNA"/>
</dbReference>
<protein>
    <recommendedName>
        <fullName evidence="14">Peptide O-xylosyltransferase</fullName>
    </recommendedName>
</protein>
<keyword evidence="4" id="KW-0808">Transferase</keyword>
<evidence type="ECO:0000256" key="10">
    <source>
        <dbReference type="ARBA" id="ARBA00023034"/>
    </source>
</evidence>
<evidence type="ECO:0000256" key="5">
    <source>
        <dbReference type="ARBA" id="ARBA00022692"/>
    </source>
</evidence>
<keyword evidence="8" id="KW-0735">Signal-anchor</keyword>
<dbReference type="InterPro" id="IPR003406">
    <property type="entry name" value="Glyco_trans_14"/>
</dbReference>
<dbReference type="InterPro" id="IPR043538">
    <property type="entry name" value="XYLT"/>
</dbReference>
<keyword evidence="5" id="KW-0812">Transmembrane</keyword>
<dbReference type="Proteomes" id="UP000715781">
    <property type="component" value="Unassembled WGS sequence"/>
</dbReference>